<accession>A0ABY6J680</accession>
<name>A0ABY6J680_9BACT</name>
<evidence type="ECO:0000313" key="3">
    <source>
        <dbReference type="Proteomes" id="UP001162741"/>
    </source>
</evidence>
<dbReference type="Proteomes" id="UP001162741">
    <property type="component" value="Chromosome"/>
</dbReference>
<dbReference type="RefSeq" id="WP_264282913.1">
    <property type="nucleotide sequence ID" value="NZ_CP107006.1"/>
</dbReference>
<gene>
    <name evidence="2" type="ORF">MKQ68_08465</name>
</gene>
<proteinExistence type="predicted"/>
<reference evidence="2" key="1">
    <citation type="submission" date="2022-10" db="EMBL/GenBank/DDBJ databases">
        <title>Chitinophaga sp. nov., isolated from soil.</title>
        <authorList>
            <person name="Jeon C.O."/>
        </authorList>
    </citation>
    <scope>NUCLEOTIDE SEQUENCE</scope>
    <source>
        <strain evidence="2">R8</strain>
    </source>
</reference>
<feature type="compositionally biased region" description="Basic and acidic residues" evidence="1">
    <location>
        <begin position="24"/>
        <end position="49"/>
    </location>
</feature>
<evidence type="ECO:0008006" key="4">
    <source>
        <dbReference type="Google" id="ProtNLM"/>
    </source>
</evidence>
<feature type="compositionally biased region" description="Basic and acidic residues" evidence="1">
    <location>
        <begin position="116"/>
        <end position="135"/>
    </location>
</feature>
<organism evidence="2 3">
    <name type="scientific">Chitinophaga horti</name>
    <dbReference type="NCBI Taxonomy" id="2920382"/>
    <lineage>
        <taxon>Bacteria</taxon>
        <taxon>Pseudomonadati</taxon>
        <taxon>Bacteroidota</taxon>
        <taxon>Chitinophagia</taxon>
        <taxon>Chitinophagales</taxon>
        <taxon>Chitinophagaceae</taxon>
        <taxon>Chitinophaga</taxon>
    </lineage>
</organism>
<feature type="compositionally biased region" description="Acidic residues" evidence="1">
    <location>
        <begin position="83"/>
        <end position="94"/>
    </location>
</feature>
<protein>
    <recommendedName>
        <fullName evidence="4">Stress-induced acidophilic repeat motif-containing protein</fullName>
    </recommendedName>
</protein>
<feature type="region of interest" description="Disordered" evidence="1">
    <location>
        <begin position="1"/>
        <end position="154"/>
    </location>
</feature>
<evidence type="ECO:0000256" key="1">
    <source>
        <dbReference type="SAM" id="MobiDB-lite"/>
    </source>
</evidence>
<dbReference type="EMBL" id="CP107006">
    <property type="protein sequence ID" value="UYQ95128.1"/>
    <property type="molecule type" value="Genomic_DNA"/>
</dbReference>
<sequence>MATKSNDINRKATVANSRPQTVDRGNRRVQEDGQARQHIDTDARKNRYEDQEDYDGYDETNVGRHAEDDRQGENFDDTFVSGYDEDYEEDEDLDAATMHQRREAIKSAGGRSRANKVTDRHEHSVTGERNREQGYKQRAGAATPKARKGSTEKK</sequence>
<keyword evidence="3" id="KW-1185">Reference proteome</keyword>
<evidence type="ECO:0000313" key="2">
    <source>
        <dbReference type="EMBL" id="UYQ95128.1"/>
    </source>
</evidence>
<feature type="compositionally biased region" description="Basic and acidic residues" evidence="1">
    <location>
        <begin position="61"/>
        <end position="73"/>
    </location>
</feature>